<dbReference type="Proteomes" id="UP000002207">
    <property type="component" value="Chromosome"/>
</dbReference>
<sequence length="455" mass="49667">MIASVANPTKTVDGKALPRTEFAYVGDPEKIATWHLPIDKEHIQAALDLFGHETHVPADKKTEVARRIAARARSLGIDAKNFERKYCGLEHADFSGGWVEIFRAGDYGSKGVYTADDLDRIVASYDPRFHEAPAVIGHPKHDMPAYGWTDRLMRQGDVLLAKFREVDPAFEEAVKSGRFKKRSAAFYLGEDGKISGLRHVGFLGAQPPEVKGLKNLNFDDAGREFTELEFGQEEPMAEQQVDKKTLIDAISEFFTERFGSKQGAQPVFSEKDARDLVDAAVERATKPLVDQITQMKQDAEAQTRKFAEREASLTQGDRKRRAAEAINGLKAKGSWVPAFDRIGGAVLFEELAGMSGTIEFGEADKDGKKPQKSPLEVMVAFMEGLGKIVPGGRIVEAQASRSSSSSSSGNAHPAVVAAREYQKANQGVTFEEAMIKVVSENPALENPEAAAAGAV</sequence>
<organism evidence="1 2">
    <name type="scientific">Acidobacterium capsulatum (strain ATCC 51196 / DSM 11244 / BCRC 80197 / JCM 7670 / NBRC 15755 / NCIMB 13165 / 161)</name>
    <dbReference type="NCBI Taxonomy" id="240015"/>
    <lineage>
        <taxon>Bacteria</taxon>
        <taxon>Pseudomonadati</taxon>
        <taxon>Acidobacteriota</taxon>
        <taxon>Terriglobia</taxon>
        <taxon>Terriglobales</taxon>
        <taxon>Acidobacteriaceae</taxon>
        <taxon>Acidobacterium</taxon>
    </lineage>
</organism>
<reference evidence="1 2" key="1">
    <citation type="journal article" date="2009" name="Appl. Environ. Microbiol.">
        <title>Three genomes from the phylum Acidobacteria provide insight into the lifestyles of these microorganisms in soils.</title>
        <authorList>
            <person name="Ward N.L."/>
            <person name="Challacombe J.F."/>
            <person name="Janssen P.H."/>
            <person name="Henrissat B."/>
            <person name="Coutinho P.M."/>
            <person name="Wu M."/>
            <person name="Xie G."/>
            <person name="Haft D.H."/>
            <person name="Sait M."/>
            <person name="Badger J."/>
            <person name="Barabote R.D."/>
            <person name="Bradley B."/>
            <person name="Brettin T.S."/>
            <person name="Brinkac L.M."/>
            <person name="Bruce D."/>
            <person name="Creasy T."/>
            <person name="Daugherty S.C."/>
            <person name="Davidsen T.M."/>
            <person name="DeBoy R.T."/>
            <person name="Detter J.C."/>
            <person name="Dodson R.J."/>
            <person name="Durkin A.S."/>
            <person name="Ganapathy A."/>
            <person name="Gwinn-Giglio M."/>
            <person name="Han C.S."/>
            <person name="Khouri H."/>
            <person name="Kiss H."/>
            <person name="Kothari S.P."/>
            <person name="Madupu R."/>
            <person name="Nelson K.E."/>
            <person name="Nelson W.C."/>
            <person name="Paulsen I."/>
            <person name="Penn K."/>
            <person name="Ren Q."/>
            <person name="Rosovitz M.J."/>
            <person name="Selengut J.D."/>
            <person name="Shrivastava S."/>
            <person name="Sullivan S.A."/>
            <person name="Tapia R."/>
            <person name="Thompson L.S."/>
            <person name="Watkins K.L."/>
            <person name="Yang Q."/>
            <person name="Yu C."/>
            <person name="Zafar N."/>
            <person name="Zhou L."/>
            <person name="Kuske C.R."/>
        </authorList>
    </citation>
    <scope>NUCLEOTIDE SEQUENCE [LARGE SCALE GENOMIC DNA]</scope>
    <source>
        <strain evidence="2">ATCC 51196 / DSM 11244 / BCRC 80197 / JCM 7670 / NBRC 15755 / NCIMB 13165 / 161</strain>
    </source>
</reference>
<dbReference type="HOGENOM" id="CLU_600823_0_0_0"/>
<dbReference type="EMBL" id="CP001472">
    <property type="protein sequence ID" value="ACO32040.1"/>
    <property type="molecule type" value="Genomic_DNA"/>
</dbReference>
<keyword evidence="2" id="KW-1185">Reference proteome</keyword>
<proteinExistence type="predicted"/>
<dbReference type="KEGG" id="aca:ACP_0403"/>
<protein>
    <submittedName>
        <fullName evidence="1">Conserved domain protein</fullName>
    </submittedName>
</protein>
<gene>
    <name evidence="1" type="ordered locus">ACP_0403</name>
</gene>
<dbReference type="STRING" id="240015.ACP_0403"/>
<dbReference type="eggNOG" id="COG4388">
    <property type="taxonomic scope" value="Bacteria"/>
</dbReference>
<evidence type="ECO:0000313" key="2">
    <source>
        <dbReference type="Proteomes" id="UP000002207"/>
    </source>
</evidence>
<name>C1FA22_ACIC5</name>
<dbReference type="AlphaFoldDB" id="C1FA22"/>
<evidence type="ECO:0000313" key="1">
    <source>
        <dbReference type="EMBL" id="ACO32040.1"/>
    </source>
</evidence>
<accession>C1FA22</accession>
<dbReference type="InParanoid" id="C1FA22"/>